<gene>
    <name evidence="2" type="ORF">HIV01_009540</name>
</gene>
<dbReference type="PANTHER" id="PTHR38743:SF2">
    <property type="entry name" value="DUF2185 DOMAIN-CONTAINING PROTEIN"/>
    <property type="match status" value="1"/>
</dbReference>
<dbReference type="InterPro" id="IPR018689">
    <property type="entry name" value="Imm33_dom"/>
</dbReference>
<sequence length="121" mass="13559">MTKTFKLPAGDIKRLVDGYGGCYASDKITVDGYPVRFMYREHPDQDTDSGWCDSGWRFMSGFEDDEYASNADNFAIYRVNTIANYDPSIIPFLDAPVGSSFEKPLASERFVEVSGWTPADS</sequence>
<reference evidence="2 3" key="1">
    <citation type="submission" date="2021-02" db="EMBL/GenBank/DDBJ databases">
        <title>Lysobacter arenosi sp. nov., isolated from soil of gangwondo yeongwol, south Korea.</title>
        <authorList>
            <person name="Kim K.R."/>
            <person name="Kim K.H."/>
            <person name="Jeon C.O."/>
        </authorList>
    </citation>
    <scope>NUCLEOTIDE SEQUENCE [LARGE SCALE GENOMIC DNA]</scope>
    <source>
        <strain evidence="2 3">R7</strain>
    </source>
</reference>
<evidence type="ECO:0000313" key="3">
    <source>
        <dbReference type="Proteomes" id="UP000663400"/>
    </source>
</evidence>
<dbReference type="PANTHER" id="PTHR38743">
    <property type="entry name" value="SIMILAR TO GLYOXYLASE I FAMILY PROTEIN"/>
    <property type="match status" value="1"/>
</dbReference>
<feature type="domain" description="Immunity protein Imm33" evidence="1">
    <location>
        <begin position="53"/>
        <end position="113"/>
    </location>
</feature>
<proteinExistence type="predicted"/>
<organism evidence="2 3">
    <name type="scientific">Lysobacter arenosi</name>
    <dbReference type="NCBI Taxonomy" id="2795387"/>
    <lineage>
        <taxon>Bacteria</taxon>
        <taxon>Pseudomonadati</taxon>
        <taxon>Pseudomonadota</taxon>
        <taxon>Gammaproteobacteria</taxon>
        <taxon>Lysobacterales</taxon>
        <taxon>Lysobacteraceae</taxon>
        <taxon>Lysobacter</taxon>
    </lineage>
</organism>
<accession>A0ABX7R5W4</accession>
<dbReference type="Proteomes" id="UP000663400">
    <property type="component" value="Chromosome"/>
</dbReference>
<evidence type="ECO:0000313" key="2">
    <source>
        <dbReference type="EMBL" id="QSX73507.1"/>
    </source>
</evidence>
<dbReference type="Pfam" id="PF09951">
    <property type="entry name" value="Imm33"/>
    <property type="match status" value="2"/>
</dbReference>
<evidence type="ECO:0000259" key="1">
    <source>
        <dbReference type="Pfam" id="PF09951"/>
    </source>
</evidence>
<name>A0ABX7R5W4_9GAMM</name>
<dbReference type="EMBL" id="CP071517">
    <property type="protein sequence ID" value="QSX73507.1"/>
    <property type="molecule type" value="Genomic_DNA"/>
</dbReference>
<dbReference type="RefSeq" id="WP_200606687.1">
    <property type="nucleotide sequence ID" value="NZ_CP071517.1"/>
</dbReference>
<feature type="domain" description="Immunity protein Imm33" evidence="1">
    <location>
        <begin position="22"/>
        <end position="51"/>
    </location>
</feature>
<keyword evidence="3" id="KW-1185">Reference proteome</keyword>
<protein>
    <submittedName>
        <fullName evidence="2">DUF2185 domain-containing protein</fullName>
    </submittedName>
</protein>